<feature type="transmembrane region" description="Helical" evidence="1">
    <location>
        <begin position="120"/>
        <end position="140"/>
    </location>
</feature>
<evidence type="ECO:0008006" key="4">
    <source>
        <dbReference type="Google" id="ProtNLM"/>
    </source>
</evidence>
<evidence type="ECO:0000313" key="3">
    <source>
        <dbReference type="Proteomes" id="UP001500740"/>
    </source>
</evidence>
<evidence type="ECO:0000256" key="1">
    <source>
        <dbReference type="SAM" id="Phobius"/>
    </source>
</evidence>
<sequence>MRYLYIALVIGLISSTAISLYLYVIEAFTGKQLFTLLLNIDFIYTPSESVPENVYQAFEYSLHVLVATLIVCVYLYIITKKKSLWERRMEIAGLLSFIAFLTYFPLTILAKTTTPAPTDLVAIFDWFIAHVIFFFNLYYLTEWMMNKVKVTKESS</sequence>
<organism evidence="2 3">
    <name type="scientific">Alkalibacillus silvisoli</name>
    <dbReference type="NCBI Taxonomy" id="392823"/>
    <lineage>
        <taxon>Bacteria</taxon>
        <taxon>Bacillati</taxon>
        <taxon>Bacillota</taxon>
        <taxon>Bacilli</taxon>
        <taxon>Bacillales</taxon>
        <taxon>Bacillaceae</taxon>
        <taxon>Alkalibacillus</taxon>
    </lineage>
</organism>
<gene>
    <name evidence="2" type="ORF">GCM10008935_07170</name>
</gene>
<proteinExistence type="predicted"/>
<keyword evidence="1" id="KW-0472">Membrane</keyword>
<keyword evidence="1" id="KW-0812">Transmembrane</keyword>
<dbReference type="Proteomes" id="UP001500740">
    <property type="component" value="Unassembled WGS sequence"/>
</dbReference>
<dbReference type="EMBL" id="BAAACZ010000007">
    <property type="protein sequence ID" value="GAA0454901.1"/>
    <property type="molecule type" value="Genomic_DNA"/>
</dbReference>
<feature type="transmembrane region" description="Helical" evidence="1">
    <location>
        <begin position="5"/>
        <end position="24"/>
    </location>
</feature>
<evidence type="ECO:0000313" key="2">
    <source>
        <dbReference type="EMBL" id="GAA0454901.1"/>
    </source>
</evidence>
<name>A0ABP3JIL5_9BACI</name>
<comment type="caution">
    <text evidence="2">The sequence shown here is derived from an EMBL/GenBank/DDBJ whole genome shotgun (WGS) entry which is preliminary data.</text>
</comment>
<accession>A0ABP3JIL5</accession>
<keyword evidence="1" id="KW-1133">Transmembrane helix</keyword>
<reference evidence="3" key="1">
    <citation type="journal article" date="2019" name="Int. J. Syst. Evol. Microbiol.">
        <title>The Global Catalogue of Microorganisms (GCM) 10K type strain sequencing project: providing services to taxonomists for standard genome sequencing and annotation.</title>
        <authorList>
            <consortium name="The Broad Institute Genomics Platform"/>
            <consortium name="The Broad Institute Genome Sequencing Center for Infectious Disease"/>
            <person name="Wu L."/>
            <person name="Ma J."/>
        </authorList>
    </citation>
    <scope>NUCLEOTIDE SEQUENCE [LARGE SCALE GENOMIC DNA]</scope>
    <source>
        <strain evidence="3">JCM 14193</strain>
    </source>
</reference>
<feature type="transmembrane region" description="Helical" evidence="1">
    <location>
        <begin position="60"/>
        <end position="79"/>
    </location>
</feature>
<feature type="transmembrane region" description="Helical" evidence="1">
    <location>
        <begin position="91"/>
        <end position="108"/>
    </location>
</feature>
<dbReference type="RefSeq" id="WP_343781857.1">
    <property type="nucleotide sequence ID" value="NZ_BAAACZ010000007.1"/>
</dbReference>
<keyword evidence="3" id="KW-1185">Reference proteome</keyword>
<protein>
    <recommendedName>
        <fullName evidence="4">DUF1440 domain-containing protein</fullName>
    </recommendedName>
</protein>